<evidence type="ECO:0000313" key="2">
    <source>
        <dbReference type="EMBL" id="KAA6384473.1"/>
    </source>
</evidence>
<feature type="compositionally biased region" description="Acidic residues" evidence="1">
    <location>
        <begin position="120"/>
        <end position="130"/>
    </location>
</feature>
<feature type="compositionally biased region" description="Acidic residues" evidence="1">
    <location>
        <begin position="93"/>
        <end position="103"/>
    </location>
</feature>
<gene>
    <name evidence="2" type="ORF">EZS28_020000</name>
</gene>
<evidence type="ECO:0000256" key="1">
    <source>
        <dbReference type="SAM" id="MobiDB-lite"/>
    </source>
</evidence>
<comment type="caution">
    <text evidence="2">The sequence shown here is derived from an EMBL/GenBank/DDBJ whole genome shotgun (WGS) entry which is preliminary data.</text>
</comment>
<feature type="compositionally biased region" description="Basic residues" evidence="1">
    <location>
        <begin position="14"/>
        <end position="30"/>
    </location>
</feature>
<sequence>MLQEEIFPETLEVKKKKQRSSSGIKVKKKFDPKTGLVSPPSLAFLAQIQNQKDGDKIKKMRKISDTNSMYPEVKLTKIIPEKRKHDENQNKEEDVEDLEEDSVQTEKKKRRRKRRRLDESQDDEDVEISESEQKTQKTQKQSEGKSKKNIIDFDFDDYFADPESAIPEVTTQLVISAMNSPSNEVESSLHILTPSKTKKKLIDPLIGEIKEGEDNQLNIVKDGTEEKKFNDKTSNKINQQSNLKKNLNTQRKQQSLYRTLLSPFSIKSIYYTNTEQSSENEEQLSEWDQIV</sequence>
<protein>
    <submittedName>
        <fullName evidence="2">Uncharacterized protein</fullName>
    </submittedName>
</protein>
<proteinExistence type="predicted"/>
<accession>A0A5J4VQ99</accession>
<feature type="compositionally biased region" description="Basic and acidic residues" evidence="1">
    <location>
        <begin position="131"/>
        <end position="147"/>
    </location>
</feature>
<dbReference type="EMBL" id="SNRW01005742">
    <property type="protein sequence ID" value="KAA6384473.1"/>
    <property type="molecule type" value="Genomic_DNA"/>
</dbReference>
<dbReference type="AlphaFoldDB" id="A0A5J4VQ99"/>
<feature type="region of interest" description="Disordered" evidence="1">
    <location>
        <begin position="1"/>
        <end position="147"/>
    </location>
</feature>
<feature type="compositionally biased region" description="Basic and acidic residues" evidence="1">
    <location>
        <begin position="79"/>
        <end position="92"/>
    </location>
</feature>
<name>A0A5J4VQ99_9EUKA</name>
<evidence type="ECO:0000313" key="3">
    <source>
        <dbReference type="Proteomes" id="UP000324800"/>
    </source>
</evidence>
<reference evidence="2 3" key="1">
    <citation type="submission" date="2019-03" db="EMBL/GenBank/DDBJ databases">
        <title>Single cell metagenomics reveals metabolic interactions within the superorganism composed of flagellate Streblomastix strix and complex community of Bacteroidetes bacteria on its surface.</title>
        <authorList>
            <person name="Treitli S.C."/>
            <person name="Kolisko M."/>
            <person name="Husnik F."/>
            <person name="Keeling P."/>
            <person name="Hampl V."/>
        </authorList>
    </citation>
    <scope>NUCLEOTIDE SEQUENCE [LARGE SCALE GENOMIC DNA]</scope>
    <source>
        <strain evidence="2">ST1C</strain>
    </source>
</reference>
<dbReference type="Proteomes" id="UP000324800">
    <property type="component" value="Unassembled WGS sequence"/>
</dbReference>
<organism evidence="2 3">
    <name type="scientific">Streblomastix strix</name>
    <dbReference type="NCBI Taxonomy" id="222440"/>
    <lineage>
        <taxon>Eukaryota</taxon>
        <taxon>Metamonada</taxon>
        <taxon>Preaxostyla</taxon>
        <taxon>Oxymonadida</taxon>
        <taxon>Streblomastigidae</taxon>
        <taxon>Streblomastix</taxon>
    </lineage>
</organism>